<reference evidence="1 2" key="1">
    <citation type="submission" date="2024-08" db="EMBL/GenBank/DDBJ databases">
        <authorList>
            <person name="Cucini C."/>
            <person name="Frati F."/>
        </authorList>
    </citation>
    <scope>NUCLEOTIDE SEQUENCE [LARGE SCALE GENOMIC DNA]</scope>
</reference>
<proteinExistence type="predicted"/>
<name>A0ABP1PQ57_9HEXA</name>
<protein>
    <submittedName>
        <fullName evidence="1">Uncharacterized protein</fullName>
    </submittedName>
</protein>
<organism evidence="1 2">
    <name type="scientific">Orchesella dallaii</name>
    <dbReference type="NCBI Taxonomy" id="48710"/>
    <lineage>
        <taxon>Eukaryota</taxon>
        <taxon>Metazoa</taxon>
        <taxon>Ecdysozoa</taxon>
        <taxon>Arthropoda</taxon>
        <taxon>Hexapoda</taxon>
        <taxon>Collembola</taxon>
        <taxon>Entomobryomorpha</taxon>
        <taxon>Entomobryoidea</taxon>
        <taxon>Orchesellidae</taxon>
        <taxon>Orchesellinae</taxon>
        <taxon>Orchesella</taxon>
    </lineage>
</organism>
<sequence>MISIVLTMTTRCLSIRTSLTSPKKEVPTAMFFDSHQPSCCTQNQEKRESSNQTLPCSMWSLYPLMRKTGDDSPLLSTKIDHTKMSIWRTVNSLENHENLQDISKHPAPICGHSAAS</sequence>
<comment type="caution">
    <text evidence="1">The sequence shown here is derived from an EMBL/GenBank/DDBJ whole genome shotgun (WGS) entry which is preliminary data.</text>
</comment>
<dbReference type="EMBL" id="CAXLJM020000007">
    <property type="protein sequence ID" value="CAL8073136.1"/>
    <property type="molecule type" value="Genomic_DNA"/>
</dbReference>
<dbReference type="Proteomes" id="UP001642540">
    <property type="component" value="Unassembled WGS sequence"/>
</dbReference>
<accession>A0ABP1PQ57</accession>
<evidence type="ECO:0000313" key="1">
    <source>
        <dbReference type="EMBL" id="CAL8073136.1"/>
    </source>
</evidence>
<keyword evidence="2" id="KW-1185">Reference proteome</keyword>
<evidence type="ECO:0000313" key="2">
    <source>
        <dbReference type="Proteomes" id="UP001642540"/>
    </source>
</evidence>
<gene>
    <name evidence="1" type="ORF">ODALV1_LOCUS2507</name>
</gene>